<dbReference type="GO" id="GO:0005886">
    <property type="term" value="C:plasma membrane"/>
    <property type="evidence" value="ECO:0007669"/>
    <property type="project" value="UniProtKB-SubCell"/>
</dbReference>
<dbReference type="AlphaFoldDB" id="A0A432MJN9"/>
<keyword evidence="3" id="KW-1003">Cell membrane</keyword>
<evidence type="ECO:0000256" key="5">
    <source>
        <dbReference type="ARBA" id="ARBA00022989"/>
    </source>
</evidence>
<evidence type="ECO:0000256" key="3">
    <source>
        <dbReference type="ARBA" id="ARBA00022475"/>
    </source>
</evidence>
<keyword evidence="6" id="KW-0472">Membrane</keyword>
<sequence>MARPVLHDVKYQPDLTPLLDVVFQLMTFFIMVSNFNQEVYDQRVRLPVAGSARPIVDATEDKLVLNIDPEGRLLFNNQALGTEQAIKEIRYQADLARLNADAAGVPISAGEPLPTTIILRADRETPFTEVFALVRACQDVGFTRFDLRALSGPAL</sequence>
<evidence type="ECO:0000256" key="4">
    <source>
        <dbReference type="ARBA" id="ARBA00022692"/>
    </source>
</evidence>
<keyword evidence="5" id="KW-1133">Transmembrane helix</keyword>
<dbReference type="GO" id="GO:0015031">
    <property type="term" value="P:protein transport"/>
    <property type="evidence" value="ECO:0007669"/>
    <property type="project" value="UniProtKB-KW"/>
</dbReference>
<protein>
    <submittedName>
        <fullName evidence="8">Biopolymer transporter ExbD</fullName>
    </submittedName>
</protein>
<comment type="subcellular location">
    <subcellularLocation>
        <location evidence="1">Cell membrane</location>
        <topology evidence="1">Single-pass membrane protein</topology>
    </subcellularLocation>
    <subcellularLocation>
        <location evidence="7">Cell membrane</location>
        <topology evidence="7">Single-pass type II membrane protein</topology>
    </subcellularLocation>
</comment>
<evidence type="ECO:0000256" key="7">
    <source>
        <dbReference type="RuleBase" id="RU003879"/>
    </source>
</evidence>
<gene>
    <name evidence="8" type="ORF">TsocGM_11415</name>
</gene>
<evidence type="ECO:0000256" key="6">
    <source>
        <dbReference type="ARBA" id="ARBA00023136"/>
    </source>
</evidence>
<evidence type="ECO:0000313" key="8">
    <source>
        <dbReference type="EMBL" id="RUL87611.1"/>
    </source>
</evidence>
<dbReference type="Proteomes" id="UP000280296">
    <property type="component" value="Unassembled WGS sequence"/>
</dbReference>
<dbReference type="Pfam" id="PF02472">
    <property type="entry name" value="ExbD"/>
    <property type="match status" value="1"/>
</dbReference>
<proteinExistence type="inferred from homology"/>
<dbReference type="GO" id="GO:0022857">
    <property type="term" value="F:transmembrane transporter activity"/>
    <property type="evidence" value="ECO:0007669"/>
    <property type="project" value="InterPro"/>
</dbReference>
<organism evidence="8 9">
    <name type="scientific">Tautonia sociabilis</name>
    <dbReference type="NCBI Taxonomy" id="2080755"/>
    <lineage>
        <taxon>Bacteria</taxon>
        <taxon>Pseudomonadati</taxon>
        <taxon>Planctomycetota</taxon>
        <taxon>Planctomycetia</taxon>
        <taxon>Isosphaerales</taxon>
        <taxon>Isosphaeraceae</taxon>
        <taxon>Tautonia</taxon>
    </lineage>
</organism>
<accession>A0A432MJN9</accession>
<reference evidence="8 9" key="1">
    <citation type="submission" date="2018-12" db="EMBL/GenBank/DDBJ databases">
        <authorList>
            <person name="Toschakov S.V."/>
        </authorList>
    </citation>
    <scope>NUCLEOTIDE SEQUENCE [LARGE SCALE GENOMIC DNA]</scope>
    <source>
        <strain evidence="8 9">GM2012</strain>
    </source>
</reference>
<keyword evidence="7" id="KW-0813">Transport</keyword>
<dbReference type="RefSeq" id="WP_126725499.1">
    <property type="nucleotide sequence ID" value="NZ_RYZH01000019.1"/>
</dbReference>
<keyword evidence="9" id="KW-1185">Reference proteome</keyword>
<comment type="caution">
    <text evidence="8">The sequence shown here is derived from an EMBL/GenBank/DDBJ whole genome shotgun (WGS) entry which is preliminary data.</text>
</comment>
<evidence type="ECO:0000256" key="2">
    <source>
        <dbReference type="ARBA" id="ARBA00005811"/>
    </source>
</evidence>
<comment type="similarity">
    <text evidence="2 7">Belongs to the ExbD/TolR family.</text>
</comment>
<dbReference type="OrthoDB" id="284492at2"/>
<evidence type="ECO:0000256" key="1">
    <source>
        <dbReference type="ARBA" id="ARBA00004162"/>
    </source>
</evidence>
<evidence type="ECO:0000313" key="9">
    <source>
        <dbReference type="Proteomes" id="UP000280296"/>
    </source>
</evidence>
<keyword evidence="7" id="KW-0653">Protein transport</keyword>
<name>A0A432MJN9_9BACT</name>
<dbReference type="Gene3D" id="3.30.420.270">
    <property type="match status" value="1"/>
</dbReference>
<reference evidence="8 9" key="2">
    <citation type="submission" date="2019-01" db="EMBL/GenBank/DDBJ databases">
        <title>Tautonia sociabilis, a novel thermotolerant planctomycete of Isosphaeraceae family, isolated from a 4000 m deep subterranean habitat.</title>
        <authorList>
            <person name="Kovaleva O.L."/>
            <person name="Elcheninov A.G."/>
            <person name="Van Heerden E."/>
            <person name="Toshchakov S.V."/>
            <person name="Novikov A."/>
            <person name="Bonch-Osmolovskaya E.A."/>
            <person name="Kublanov I.V."/>
        </authorList>
    </citation>
    <scope>NUCLEOTIDE SEQUENCE [LARGE SCALE GENOMIC DNA]</scope>
    <source>
        <strain evidence="8 9">GM2012</strain>
    </source>
</reference>
<dbReference type="PANTHER" id="PTHR30558">
    <property type="entry name" value="EXBD MEMBRANE COMPONENT OF PMF-DRIVEN MACROMOLECULE IMPORT SYSTEM"/>
    <property type="match status" value="1"/>
</dbReference>
<keyword evidence="4 7" id="KW-0812">Transmembrane</keyword>
<dbReference type="PANTHER" id="PTHR30558:SF3">
    <property type="entry name" value="BIOPOLYMER TRANSPORT PROTEIN EXBD-RELATED"/>
    <property type="match status" value="1"/>
</dbReference>
<dbReference type="InterPro" id="IPR003400">
    <property type="entry name" value="ExbD"/>
</dbReference>
<dbReference type="EMBL" id="RYZH01000019">
    <property type="protein sequence ID" value="RUL87611.1"/>
    <property type="molecule type" value="Genomic_DNA"/>
</dbReference>